<dbReference type="EMBL" id="JAVXUR010000001">
    <property type="protein sequence ID" value="MDT8878061.1"/>
    <property type="molecule type" value="Genomic_DNA"/>
</dbReference>
<keyword evidence="2" id="KW-1185">Reference proteome</keyword>
<gene>
    <name evidence="1" type="ORF">RSO68_01095</name>
</gene>
<dbReference type="InterPro" id="IPR045508">
    <property type="entry name" value="DUF6482"/>
</dbReference>
<dbReference type="Pfam" id="PF20090">
    <property type="entry name" value="DUF6482"/>
    <property type="match status" value="1"/>
</dbReference>
<dbReference type="RefSeq" id="WP_315585128.1">
    <property type="nucleotide sequence ID" value="NZ_JAVXUR010000001.1"/>
</dbReference>
<proteinExistence type="predicted"/>
<protein>
    <submittedName>
        <fullName evidence="1">DUF6482 family protein</fullName>
    </submittedName>
</protein>
<reference evidence="2" key="1">
    <citation type="submission" date="2023-07" db="EMBL/GenBank/DDBJ databases">
        <title>Substrates and metabolic shifts associated with increased methane emissions in unrestored hypersaline salterns.</title>
        <authorList>
            <person name="Bueno De Mesquita C.P."/>
            <person name="Tringe S.G."/>
        </authorList>
    </citation>
    <scope>NUCLEOTIDE SEQUENCE [LARGE SCALE GENOMIC DNA]</scope>
    <source>
        <strain evidence="2">I4</strain>
    </source>
</reference>
<comment type="caution">
    <text evidence="1">The sequence shown here is derived from an EMBL/GenBank/DDBJ whole genome shotgun (WGS) entry which is preliminary data.</text>
</comment>
<dbReference type="Proteomes" id="UP001255917">
    <property type="component" value="Unassembled WGS sequence"/>
</dbReference>
<name>A0ABU3NA21_9GAMM</name>
<evidence type="ECO:0000313" key="1">
    <source>
        <dbReference type="EMBL" id="MDT8878061.1"/>
    </source>
</evidence>
<sequence>MSASPAPLPERVTLEALGDWLRAGQVSTIDVPAIDVPAIDMLTVEVQSIDQGYYLVRLHHAQGVSQLVGADGQAKRFTGTQWVSRALLPLGITHGVLTWAEVTDEMIGLPATQSDPQSMLAYGTRVAFQTR</sequence>
<evidence type="ECO:0000313" key="2">
    <source>
        <dbReference type="Proteomes" id="UP001255917"/>
    </source>
</evidence>
<accession>A0ABU3NA21</accession>
<organism evidence="1 2">
    <name type="scientific">Halomonas saccharevitans</name>
    <dbReference type="NCBI Taxonomy" id="416872"/>
    <lineage>
        <taxon>Bacteria</taxon>
        <taxon>Pseudomonadati</taxon>
        <taxon>Pseudomonadota</taxon>
        <taxon>Gammaproteobacteria</taxon>
        <taxon>Oceanospirillales</taxon>
        <taxon>Halomonadaceae</taxon>
        <taxon>Halomonas</taxon>
    </lineage>
</organism>